<dbReference type="PANTHER" id="PTHR10071:SF337">
    <property type="entry name" value="GATA-BINDING FACTOR A"/>
    <property type="match status" value="1"/>
</dbReference>
<evidence type="ECO:0000256" key="9">
    <source>
        <dbReference type="ARBA" id="ARBA00023242"/>
    </source>
</evidence>
<evidence type="ECO:0000256" key="5">
    <source>
        <dbReference type="ARBA" id="ARBA00022833"/>
    </source>
</evidence>
<reference evidence="13 14" key="1">
    <citation type="submission" date="2022-12" db="EMBL/GenBank/DDBJ databases">
        <title>Chromosome-level genome of Tegillarca granosa.</title>
        <authorList>
            <person name="Kim J."/>
        </authorList>
    </citation>
    <scope>NUCLEOTIDE SEQUENCE [LARGE SCALE GENOMIC DNA]</scope>
    <source>
        <strain evidence="13">Teg-2019</strain>
        <tissue evidence="13">Adductor muscle</tissue>
    </source>
</reference>
<feature type="compositionally biased region" description="Polar residues" evidence="11">
    <location>
        <begin position="198"/>
        <end position="207"/>
    </location>
</feature>
<dbReference type="InterPro" id="IPR016374">
    <property type="entry name" value="TF_GATA-2/3"/>
</dbReference>
<feature type="region of interest" description="Disordered" evidence="11">
    <location>
        <begin position="28"/>
        <end position="54"/>
    </location>
</feature>
<evidence type="ECO:0000256" key="10">
    <source>
        <dbReference type="PROSITE-ProRule" id="PRU00094"/>
    </source>
</evidence>
<evidence type="ECO:0000256" key="11">
    <source>
        <dbReference type="SAM" id="MobiDB-lite"/>
    </source>
</evidence>
<evidence type="ECO:0000256" key="8">
    <source>
        <dbReference type="ARBA" id="ARBA00023163"/>
    </source>
</evidence>
<dbReference type="EMBL" id="JARBDR010000018">
    <property type="protein sequence ID" value="KAJ8321857.1"/>
    <property type="molecule type" value="Genomic_DNA"/>
</dbReference>
<feature type="region of interest" description="Disordered" evidence="11">
    <location>
        <begin position="187"/>
        <end position="211"/>
    </location>
</feature>
<feature type="compositionally biased region" description="Low complexity" evidence="11">
    <location>
        <begin position="31"/>
        <end position="52"/>
    </location>
</feature>
<feature type="region of interest" description="Disordered" evidence="11">
    <location>
        <begin position="478"/>
        <end position="523"/>
    </location>
</feature>
<evidence type="ECO:0000259" key="12">
    <source>
        <dbReference type="PROSITE" id="PS50114"/>
    </source>
</evidence>
<dbReference type="InterPro" id="IPR013088">
    <property type="entry name" value="Znf_NHR/GATA"/>
</dbReference>
<evidence type="ECO:0000313" key="14">
    <source>
        <dbReference type="Proteomes" id="UP001217089"/>
    </source>
</evidence>
<dbReference type="PRINTS" id="PR00619">
    <property type="entry name" value="GATAZNFINGER"/>
</dbReference>
<dbReference type="Pfam" id="PF00320">
    <property type="entry name" value="GATA"/>
    <property type="match status" value="2"/>
</dbReference>
<organism evidence="13 14">
    <name type="scientific">Tegillarca granosa</name>
    <name type="common">Malaysian cockle</name>
    <name type="synonym">Anadara granosa</name>
    <dbReference type="NCBI Taxonomy" id="220873"/>
    <lineage>
        <taxon>Eukaryota</taxon>
        <taxon>Metazoa</taxon>
        <taxon>Spiralia</taxon>
        <taxon>Lophotrochozoa</taxon>
        <taxon>Mollusca</taxon>
        <taxon>Bivalvia</taxon>
        <taxon>Autobranchia</taxon>
        <taxon>Pteriomorphia</taxon>
        <taxon>Arcoida</taxon>
        <taxon>Arcoidea</taxon>
        <taxon>Arcidae</taxon>
        <taxon>Tegillarca</taxon>
    </lineage>
</organism>
<dbReference type="Proteomes" id="UP001217089">
    <property type="component" value="Unassembled WGS sequence"/>
</dbReference>
<dbReference type="PIRSF" id="PIRSF003027">
    <property type="entry name" value="TF_GATA-1/2/3"/>
    <property type="match status" value="1"/>
</dbReference>
<evidence type="ECO:0000256" key="6">
    <source>
        <dbReference type="ARBA" id="ARBA00023015"/>
    </source>
</evidence>
<name>A0ABQ9FYB7_TEGGR</name>
<feature type="compositionally biased region" description="Polar residues" evidence="11">
    <location>
        <begin position="408"/>
        <end position="435"/>
    </location>
</feature>
<dbReference type="SUPFAM" id="SSF57716">
    <property type="entry name" value="Glucocorticoid receptor-like (DNA-binding domain)"/>
    <property type="match status" value="2"/>
</dbReference>
<keyword evidence="9" id="KW-0539">Nucleus</keyword>
<dbReference type="PROSITE" id="PS50114">
    <property type="entry name" value="GATA_ZN_FINGER_2"/>
    <property type="match status" value="2"/>
</dbReference>
<keyword evidence="5" id="KW-0862">Zinc</keyword>
<dbReference type="SMART" id="SM00401">
    <property type="entry name" value="ZnF_GATA"/>
    <property type="match status" value="2"/>
</dbReference>
<keyword evidence="14" id="KW-1185">Reference proteome</keyword>
<proteinExistence type="predicted"/>
<dbReference type="InterPro" id="IPR039355">
    <property type="entry name" value="Transcription_factor_GATA"/>
</dbReference>
<comment type="caution">
    <text evidence="13">The sequence shown here is derived from an EMBL/GenBank/DDBJ whole genome shotgun (WGS) entry which is preliminary data.</text>
</comment>
<feature type="compositionally biased region" description="Polar residues" evidence="11">
    <location>
        <begin position="510"/>
        <end position="523"/>
    </location>
</feature>
<keyword evidence="7" id="KW-0238">DNA-binding</keyword>
<feature type="region of interest" description="Disordered" evidence="11">
    <location>
        <begin position="387"/>
        <end position="435"/>
    </location>
</feature>
<sequence length="523" mass="56560">MAQTATLSLSSQVYPVLKQEVLEENHQEYIASPGYSSSHHSSSSPVSSQSASERGMLNFQESSPLLPSEDVEVFFSHLDRPGVNRSQGTSERDISGLESNKHSALGMFQNSMHTVQASAPTYHDTGYSLHPGSNPVYVPTTRVLPMQYVSNGTGQSVSTPNSPAMWMQPEYTSANTHPSVSPRFAFAPSPSSPISSPTARTDSSFNTPIPRPSGLSPYPAYMSPELSSWNYNMMQQGLRRSGPDGQDYFADIEGRECVNCGAISTPLWRRDGTGHYLCNACGLYHKMNGINRPLIKPQRRLGEFGEPYSNTPPYQSADATLQAFGPWTTGSKALGKSRSASRRVGLSCANCHTTTTTLWRRNNEGEPVCNACGLYYKLHGVNRPLAMKKDGIQTRKRKPKNLAKSKTPPKSESNDIKQSSSPLSGQNEHSSVTPTLNGATMKYEAGMMLPNSSVTALTSLRASEHDSRLASPMNLAAVSHYSSPSPPKAVPVKIENDSPHSHSGSSLGLQNDSSLNTVSVGAN</sequence>
<dbReference type="PANTHER" id="PTHR10071">
    <property type="entry name" value="TRANSCRIPTION FACTOR GATA FAMILY MEMBER"/>
    <property type="match status" value="1"/>
</dbReference>
<protein>
    <recommendedName>
        <fullName evidence="12">GATA-type domain-containing protein</fullName>
    </recommendedName>
</protein>
<dbReference type="Gene3D" id="3.30.50.10">
    <property type="entry name" value="Erythroid Transcription Factor GATA-1, subunit A"/>
    <property type="match status" value="2"/>
</dbReference>
<feature type="domain" description="GATA-type" evidence="12">
    <location>
        <begin position="251"/>
        <end position="304"/>
    </location>
</feature>
<dbReference type="InterPro" id="IPR000679">
    <property type="entry name" value="Znf_GATA"/>
</dbReference>
<accession>A0ABQ9FYB7</accession>
<keyword evidence="6" id="KW-0805">Transcription regulation</keyword>
<feature type="compositionally biased region" description="Basic residues" evidence="11">
    <location>
        <begin position="394"/>
        <end position="403"/>
    </location>
</feature>
<keyword evidence="4 10" id="KW-0863">Zinc-finger</keyword>
<feature type="domain" description="GATA-type" evidence="12">
    <location>
        <begin position="342"/>
        <end position="395"/>
    </location>
</feature>
<keyword evidence="3" id="KW-0677">Repeat</keyword>
<feature type="compositionally biased region" description="Low complexity" evidence="11">
    <location>
        <begin position="187"/>
        <end position="197"/>
    </location>
</feature>
<evidence type="ECO:0000256" key="4">
    <source>
        <dbReference type="ARBA" id="ARBA00022771"/>
    </source>
</evidence>
<evidence type="ECO:0000256" key="7">
    <source>
        <dbReference type="ARBA" id="ARBA00023125"/>
    </source>
</evidence>
<keyword evidence="8" id="KW-0804">Transcription</keyword>
<comment type="subcellular location">
    <subcellularLocation>
        <location evidence="1">Nucleus</location>
    </subcellularLocation>
</comment>
<keyword evidence="2" id="KW-0479">Metal-binding</keyword>
<evidence type="ECO:0000256" key="3">
    <source>
        <dbReference type="ARBA" id="ARBA00022737"/>
    </source>
</evidence>
<evidence type="ECO:0000256" key="2">
    <source>
        <dbReference type="ARBA" id="ARBA00022723"/>
    </source>
</evidence>
<dbReference type="PROSITE" id="PS00344">
    <property type="entry name" value="GATA_ZN_FINGER_1"/>
    <property type="match status" value="2"/>
</dbReference>
<gene>
    <name evidence="13" type="ORF">KUTeg_000328</name>
</gene>
<evidence type="ECO:0000313" key="13">
    <source>
        <dbReference type="EMBL" id="KAJ8321857.1"/>
    </source>
</evidence>
<evidence type="ECO:0000256" key="1">
    <source>
        <dbReference type="ARBA" id="ARBA00004123"/>
    </source>
</evidence>
<dbReference type="CDD" id="cd00202">
    <property type="entry name" value="ZnF_GATA"/>
    <property type="match status" value="2"/>
</dbReference>